<comment type="caution">
    <text evidence="6">The sequence shown here is derived from an EMBL/GenBank/DDBJ whole genome shotgun (WGS) entry which is preliminary data.</text>
</comment>
<dbReference type="InterPro" id="IPR015424">
    <property type="entry name" value="PyrdxlP-dep_Trfase"/>
</dbReference>
<evidence type="ECO:0000313" key="7">
    <source>
        <dbReference type="Proteomes" id="UP001595840"/>
    </source>
</evidence>
<dbReference type="EMBL" id="JBHSCX010000002">
    <property type="protein sequence ID" value="MFC4360945.1"/>
    <property type="molecule type" value="Genomic_DNA"/>
</dbReference>
<dbReference type="PROSITE" id="PS00600">
    <property type="entry name" value="AA_TRANSFER_CLASS_3"/>
    <property type="match status" value="1"/>
</dbReference>
<feature type="binding site" evidence="5">
    <location>
        <position position="272"/>
    </location>
    <ligand>
        <name>N(2)-acetyl-L-ornithine</name>
        <dbReference type="ChEBI" id="CHEBI:57805"/>
    </ligand>
</feature>
<dbReference type="InterPro" id="IPR015422">
    <property type="entry name" value="PyrdxlP-dep_Trfase_small"/>
</dbReference>
<dbReference type="InterPro" id="IPR015421">
    <property type="entry name" value="PyrdxlP-dep_Trfase_major"/>
</dbReference>
<dbReference type="InterPro" id="IPR049704">
    <property type="entry name" value="Aminotrans_3_PPA_site"/>
</dbReference>
<dbReference type="PANTHER" id="PTHR11986">
    <property type="entry name" value="AMINOTRANSFERASE CLASS III"/>
    <property type="match status" value="1"/>
</dbReference>
<feature type="binding site" evidence="5">
    <location>
        <begin position="97"/>
        <end position="98"/>
    </location>
    <ligand>
        <name>pyridoxal 5'-phosphate</name>
        <dbReference type="ChEBI" id="CHEBI:597326"/>
    </ligand>
</feature>
<keyword evidence="1 5" id="KW-0032">Aminotransferase</keyword>
<dbReference type="RefSeq" id="WP_380736100.1">
    <property type="nucleotide sequence ID" value="NZ_JAUFQG010000004.1"/>
</dbReference>
<feature type="binding site" evidence="5">
    <location>
        <position position="129"/>
    </location>
    <ligand>
        <name>pyridoxal 5'-phosphate</name>
        <dbReference type="ChEBI" id="CHEBI:597326"/>
    </ligand>
</feature>
<comment type="subcellular location">
    <subcellularLocation>
        <location evidence="5">Cytoplasm</location>
    </subcellularLocation>
</comment>
<evidence type="ECO:0000256" key="2">
    <source>
        <dbReference type="ARBA" id="ARBA00022605"/>
    </source>
</evidence>
<evidence type="ECO:0000313" key="6">
    <source>
        <dbReference type="EMBL" id="MFC4360945.1"/>
    </source>
</evidence>
<comment type="pathway">
    <text evidence="5">Amino-acid biosynthesis; L-arginine biosynthesis; N(2)-acetyl-L-ornithine from L-glutamate: step 4/4.</text>
</comment>
<dbReference type="InterPro" id="IPR004636">
    <property type="entry name" value="AcOrn/SuccOrn_fam"/>
</dbReference>
<organism evidence="6 7">
    <name type="scientific">Simiduia curdlanivorans</name>
    <dbReference type="NCBI Taxonomy" id="1492769"/>
    <lineage>
        <taxon>Bacteria</taxon>
        <taxon>Pseudomonadati</taxon>
        <taxon>Pseudomonadota</taxon>
        <taxon>Gammaproteobacteria</taxon>
        <taxon>Cellvibrionales</taxon>
        <taxon>Cellvibrionaceae</taxon>
        <taxon>Simiduia</taxon>
    </lineage>
</organism>
<proteinExistence type="inferred from homology"/>
<evidence type="ECO:0000256" key="5">
    <source>
        <dbReference type="HAMAP-Rule" id="MF_01107"/>
    </source>
</evidence>
<dbReference type="GO" id="GO:0003992">
    <property type="term" value="F:N2-acetyl-L-ornithine:2-oxoglutarate 5-aminotransferase activity"/>
    <property type="evidence" value="ECO:0007669"/>
    <property type="project" value="UniProtKB-EC"/>
</dbReference>
<reference evidence="7" key="1">
    <citation type="journal article" date="2019" name="Int. J. Syst. Evol. Microbiol.">
        <title>The Global Catalogue of Microorganisms (GCM) 10K type strain sequencing project: providing services to taxonomists for standard genome sequencing and annotation.</title>
        <authorList>
            <consortium name="The Broad Institute Genomics Platform"/>
            <consortium name="The Broad Institute Genome Sequencing Center for Infectious Disease"/>
            <person name="Wu L."/>
            <person name="Ma J."/>
        </authorList>
    </citation>
    <scope>NUCLEOTIDE SEQUENCE [LARGE SCALE GENOMIC DNA]</scope>
    <source>
        <strain evidence="7">CECT 8570</strain>
    </source>
</reference>
<evidence type="ECO:0000256" key="3">
    <source>
        <dbReference type="ARBA" id="ARBA00022679"/>
    </source>
</evidence>
<comment type="cofactor">
    <cofactor evidence="5">
        <name>pyridoxal 5'-phosphate</name>
        <dbReference type="ChEBI" id="CHEBI:597326"/>
    </cofactor>
    <text evidence="5">Binds 1 pyridoxal phosphate per subunit.</text>
</comment>
<dbReference type="InterPro" id="IPR005814">
    <property type="entry name" value="Aminotrans_3"/>
</dbReference>
<feature type="modified residue" description="N6-(pyridoxal phosphate)lysine" evidence="5">
    <location>
        <position position="244"/>
    </location>
</feature>
<comment type="similarity">
    <text evidence="5">Belongs to the class-III pyridoxal-phosphate-dependent aminotransferase family. ArgD subfamily.</text>
</comment>
<keyword evidence="4 5" id="KW-0663">Pyridoxal phosphate</keyword>
<dbReference type="InterPro" id="IPR050103">
    <property type="entry name" value="Class-III_PLP-dep_AT"/>
</dbReference>
<dbReference type="Gene3D" id="3.90.1150.10">
    <property type="entry name" value="Aspartate Aminotransferase, domain 1"/>
    <property type="match status" value="1"/>
</dbReference>
<dbReference type="Proteomes" id="UP001595840">
    <property type="component" value="Unassembled WGS sequence"/>
</dbReference>
<accession>A0ABV8V144</accession>
<keyword evidence="7" id="KW-1185">Reference proteome</keyword>
<keyword evidence="2 5" id="KW-0028">Amino-acid biosynthesis</keyword>
<keyword evidence="3 5" id="KW-0808">Transferase</keyword>
<dbReference type="CDD" id="cd00610">
    <property type="entry name" value="OAT_like"/>
    <property type="match status" value="1"/>
</dbReference>
<comment type="miscellaneous">
    <text evidence="5">May also have succinyldiaminopimelate aminotransferase activity, thus carrying out the corresponding step in lysine biosynthesis.</text>
</comment>
<feature type="binding site" evidence="5">
    <location>
        <begin position="215"/>
        <end position="218"/>
    </location>
    <ligand>
        <name>pyridoxal 5'-phosphate</name>
        <dbReference type="ChEBI" id="CHEBI:597326"/>
    </ligand>
</feature>
<name>A0ABV8V144_9GAMM</name>
<gene>
    <name evidence="5" type="primary">argD</name>
    <name evidence="6" type="ORF">ACFOX3_01455</name>
</gene>
<dbReference type="EC" id="2.6.1.11" evidence="5"/>
<dbReference type="PANTHER" id="PTHR11986:SF79">
    <property type="entry name" value="ACETYLORNITHINE AMINOTRANSFERASE, MITOCHONDRIAL"/>
    <property type="match status" value="1"/>
</dbReference>
<dbReference type="NCBIfam" id="NF002874">
    <property type="entry name" value="PRK03244.1"/>
    <property type="match status" value="1"/>
</dbReference>
<dbReference type="PIRSF" id="PIRSF000521">
    <property type="entry name" value="Transaminase_4ab_Lys_Orn"/>
    <property type="match status" value="1"/>
</dbReference>
<evidence type="ECO:0000256" key="1">
    <source>
        <dbReference type="ARBA" id="ARBA00022576"/>
    </source>
</evidence>
<keyword evidence="5" id="KW-0963">Cytoplasm</keyword>
<keyword evidence="5" id="KW-0055">Arginine biosynthesis</keyword>
<dbReference type="NCBIfam" id="TIGR00707">
    <property type="entry name" value="argD"/>
    <property type="match status" value="1"/>
</dbReference>
<feature type="binding site" evidence="5">
    <location>
        <position position="132"/>
    </location>
    <ligand>
        <name>N(2)-acetyl-L-ornithine</name>
        <dbReference type="ChEBI" id="CHEBI:57805"/>
    </ligand>
</feature>
<evidence type="ECO:0000256" key="4">
    <source>
        <dbReference type="ARBA" id="ARBA00022898"/>
    </source>
</evidence>
<dbReference type="Gene3D" id="3.40.640.10">
    <property type="entry name" value="Type I PLP-dependent aspartate aminotransferase-like (Major domain)"/>
    <property type="match status" value="1"/>
</dbReference>
<dbReference type="Pfam" id="PF00202">
    <property type="entry name" value="Aminotran_3"/>
    <property type="match status" value="1"/>
</dbReference>
<dbReference type="SUPFAM" id="SSF53383">
    <property type="entry name" value="PLP-dependent transferases"/>
    <property type="match status" value="1"/>
</dbReference>
<protein>
    <recommendedName>
        <fullName evidence="5">Acetylornithine aminotransferase</fullName>
        <shortName evidence="5">ACOAT</shortName>
        <ecNumber evidence="5">2.6.1.11</ecNumber>
    </recommendedName>
</protein>
<sequence>MTTQALMNNYGERKLTIVKGQGSRVWDDRGNAYLDGISGIAVCGLGHCHPAVTEALTEQGSTLVHISNLYNIQPQEALAEKLVALSGMDKVFFSNSGTEANEAAIKLARKWGNDKGKHCPTIVVMEHSFHGRTMGALSATGNSKVQAGFAPLVEGFVRVAYDDVAAVEALSSNDQIVAVLVEPVQGEGGVHVPASDYLNKLRALCDANGWLLMLDEIQTGNGRTGKFFAYQHNNILPDVVTTAKGLGNGFPIGACLARGAAAEVFQAGNHGTTFGGNPLACAVGLAVVNTLEREGCMTLAANRGAELIKRLSAGLAGNPLVKDIRGLGLMVGIELTEPCGDLVQAGRDQGLLINVTAGNTLRLLPTLNINDEDFTLLCDGVIDLIQNFKPA</sequence>
<dbReference type="HAMAP" id="MF_01107">
    <property type="entry name" value="ArgD_aminotrans_3"/>
    <property type="match status" value="1"/>
</dbReference>
<dbReference type="NCBIfam" id="NF002325">
    <property type="entry name" value="PRK01278.1"/>
    <property type="match status" value="1"/>
</dbReference>
<feature type="binding site" evidence="5">
    <location>
        <position position="273"/>
    </location>
    <ligand>
        <name>pyridoxal 5'-phosphate</name>
        <dbReference type="ChEBI" id="CHEBI:597326"/>
    </ligand>
</feature>
<comment type="catalytic activity">
    <reaction evidence="5">
        <text>N(2)-acetyl-L-ornithine + 2-oxoglutarate = N-acetyl-L-glutamate 5-semialdehyde + L-glutamate</text>
        <dbReference type="Rhea" id="RHEA:18049"/>
        <dbReference type="ChEBI" id="CHEBI:16810"/>
        <dbReference type="ChEBI" id="CHEBI:29123"/>
        <dbReference type="ChEBI" id="CHEBI:29985"/>
        <dbReference type="ChEBI" id="CHEBI:57805"/>
        <dbReference type="EC" id="2.6.1.11"/>
    </reaction>
</comment>
<comment type="subunit">
    <text evidence="5">Homodimer.</text>
</comment>